<dbReference type="AlphaFoldDB" id="A0A382UNK3"/>
<accession>A0A382UNK3</accession>
<feature type="non-terminal residue" evidence="1">
    <location>
        <position position="44"/>
    </location>
</feature>
<name>A0A382UNK3_9ZZZZ</name>
<evidence type="ECO:0000313" key="1">
    <source>
        <dbReference type="EMBL" id="SVD35278.1"/>
    </source>
</evidence>
<reference evidence="1" key="1">
    <citation type="submission" date="2018-05" db="EMBL/GenBank/DDBJ databases">
        <authorList>
            <person name="Lanie J.A."/>
            <person name="Ng W.-L."/>
            <person name="Kazmierczak K.M."/>
            <person name="Andrzejewski T.M."/>
            <person name="Davidsen T.M."/>
            <person name="Wayne K.J."/>
            <person name="Tettelin H."/>
            <person name="Glass J.I."/>
            <person name="Rusch D."/>
            <person name="Podicherti R."/>
            <person name="Tsui H.-C.T."/>
            <person name="Winkler M.E."/>
        </authorList>
    </citation>
    <scope>NUCLEOTIDE SEQUENCE</scope>
</reference>
<evidence type="ECO:0008006" key="2">
    <source>
        <dbReference type="Google" id="ProtNLM"/>
    </source>
</evidence>
<dbReference type="EMBL" id="UINC01145255">
    <property type="protein sequence ID" value="SVD35278.1"/>
    <property type="molecule type" value="Genomic_DNA"/>
</dbReference>
<protein>
    <recommendedName>
        <fullName evidence="2">Glycosyltransferase 2-like domain-containing protein</fullName>
    </recommendedName>
</protein>
<proteinExistence type="predicted"/>
<sequence length="44" mass="5090">MSSIFTVHIDVFFNLPLFREAIKSIQDQTYQNMEIIISNNGADQ</sequence>
<dbReference type="Gene3D" id="3.90.550.10">
    <property type="entry name" value="Spore Coat Polysaccharide Biosynthesis Protein SpsA, Chain A"/>
    <property type="match status" value="1"/>
</dbReference>
<dbReference type="SUPFAM" id="SSF53448">
    <property type="entry name" value="Nucleotide-diphospho-sugar transferases"/>
    <property type="match status" value="1"/>
</dbReference>
<dbReference type="CDD" id="cd00761">
    <property type="entry name" value="Glyco_tranf_GTA_type"/>
    <property type="match status" value="1"/>
</dbReference>
<gene>
    <name evidence="1" type="ORF">METZ01_LOCUS388132</name>
</gene>
<dbReference type="InterPro" id="IPR029044">
    <property type="entry name" value="Nucleotide-diphossugar_trans"/>
</dbReference>
<organism evidence="1">
    <name type="scientific">marine metagenome</name>
    <dbReference type="NCBI Taxonomy" id="408172"/>
    <lineage>
        <taxon>unclassified sequences</taxon>
        <taxon>metagenomes</taxon>
        <taxon>ecological metagenomes</taxon>
    </lineage>
</organism>